<evidence type="ECO:0000313" key="5">
    <source>
        <dbReference type="EMBL" id="AEH93323.1"/>
    </source>
</evidence>
<dbReference type="KEGG" id="lmq:LMM7_2318"/>
<dbReference type="EMBL" id="CP002816">
    <property type="protein sequence ID" value="AEH93323.1"/>
    <property type="molecule type" value="Genomic_DNA"/>
</dbReference>
<evidence type="ECO:0000313" key="6">
    <source>
        <dbReference type="Proteomes" id="UP000000486"/>
    </source>
</evidence>
<evidence type="ECO:0000259" key="4">
    <source>
        <dbReference type="PROSITE" id="PS51084"/>
    </source>
</evidence>
<dbReference type="PATRIC" id="fig|1030009.3.peg.2305"/>
<dbReference type="InterPro" id="IPR039384">
    <property type="entry name" value="HINT"/>
</dbReference>
<accession>A0A0E0UZ03</accession>
<dbReference type="RefSeq" id="WP_012580878.1">
    <property type="nucleotide sequence ID" value="NC_017537.1"/>
</dbReference>
<dbReference type="CDD" id="cd01277">
    <property type="entry name" value="HINT_subgroup"/>
    <property type="match status" value="1"/>
</dbReference>
<dbReference type="Proteomes" id="UP000000486">
    <property type="component" value="Chromosome"/>
</dbReference>
<gene>
    <name evidence="5" type="primary">hit</name>
    <name evidence="5" type="ordered locus">LMM7_2318</name>
</gene>
<organism evidence="5 6">
    <name type="scientific">Listeria monocytogenes serotype 4a (strain M7)</name>
    <dbReference type="NCBI Taxonomy" id="1030009"/>
    <lineage>
        <taxon>Bacteria</taxon>
        <taxon>Bacillati</taxon>
        <taxon>Bacillota</taxon>
        <taxon>Bacilli</taxon>
        <taxon>Bacillales</taxon>
        <taxon>Listeriaceae</taxon>
        <taxon>Listeria</taxon>
    </lineage>
</organism>
<dbReference type="PRINTS" id="PR00332">
    <property type="entry name" value="HISTRIAD"/>
</dbReference>
<dbReference type="SUPFAM" id="SSF54197">
    <property type="entry name" value="HIT-like"/>
    <property type="match status" value="1"/>
</dbReference>
<sequence length="140" mass="16133">MDDCIFCKIVRGEIPSAKVYEDDKVYAFLDLGQVTEGHTLVIPKKHARNTFDLPDETAAELFRRVPKIARALKEALPIQGLNILNNNEEVAFQSVFHCHIHLIPRYSKSDDFGLKWKDNADWYTQERYQEIAELIAAKVD</sequence>
<protein>
    <submittedName>
        <fullName evidence="5">Putative histidine triad (HIT) protein</fullName>
    </submittedName>
</protein>
<dbReference type="HOGENOM" id="CLU_056776_3_2_9"/>
<dbReference type="FunFam" id="3.30.428.10:FF:000014">
    <property type="entry name" value="Putative histidine triad (HIT) protein"/>
    <property type="match status" value="1"/>
</dbReference>
<evidence type="ECO:0000256" key="1">
    <source>
        <dbReference type="PIRSR" id="PIRSR601310-1"/>
    </source>
</evidence>
<dbReference type="GO" id="GO:0003824">
    <property type="term" value="F:catalytic activity"/>
    <property type="evidence" value="ECO:0007669"/>
    <property type="project" value="InterPro"/>
</dbReference>
<dbReference type="Gene3D" id="3.30.428.10">
    <property type="entry name" value="HIT-like"/>
    <property type="match status" value="1"/>
</dbReference>
<dbReference type="PANTHER" id="PTHR46648:SF1">
    <property type="entry name" value="ADENOSINE 5'-MONOPHOSPHORAMIDASE HNT1"/>
    <property type="match status" value="1"/>
</dbReference>
<feature type="short sequence motif" description="Histidine triad motif" evidence="2 3">
    <location>
        <begin position="97"/>
        <end position="101"/>
    </location>
</feature>
<dbReference type="InterPro" id="IPR001310">
    <property type="entry name" value="Histidine_triad_HIT"/>
</dbReference>
<evidence type="ECO:0000256" key="2">
    <source>
        <dbReference type="PIRSR" id="PIRSR601310-3"/>
    </source>
</evidence>
<dbReference type="InterPro" id="IPR036265">
    <property type="entry name" value="HIT-like_sf"/>
</dbReference>
<dbReference type="PROSITE" id="PS51084">
    <property type="entry name" value="HIT_2"/>
    <property type="match status" value="1"/>
</dbReference>
<dbReference type="AlphaFoldDB" id="A0A0E0UZ03"/>
<dbReference type="Pfam" id="PF01230">
    <property type="entry name" value="HIT"/>
    <property type="match status" value="1"/>
</dbReference>
<proteinExistence type="predicted"/>
<feature type="active site" description="Tele-AMP-histidine intermediate" evidence="1">
    <location>
        <position position="99"/>
    </location>
</feature>
<dbReference type="GO" id="GO:0009117">
    <property type="term" value="P:nucleotide metabolic process"/>
    <property type="evidence" value="ECO:0007669"/>
    <property type="project" value="TreeGrafter"/>
</dbReference>
<evidence type="ECO:0000256" key="3">
    <source>
        <dbReference type="PROSITE-ProRule" id="PRU00464"/>
    </source>
</evidence>
<name>A0A0E0UZ03_LISMM</name>
<reference evidence="5 6" key="1">
    <citation type="journal article" date="2011" name="J. Bacteriol.">
        <title>Genome sequence of the nonpathogenic Listeria monocytogenes serovar 4a strain M7.</title>
        <authorList>
            <person name="Chen J."/>
            <person name="Xia Y."/>
            <person name="Cheng C."/>
            <person name="Fang C."/>
            <person name="Shan Y."/>
            <person name="Jin G."/>
            <person name="Fang W."/>
        </authorList>
    </citation>
    <scope>NUCLEOTIDE SEQUENCE [LARGE SCALE GENOMIC DNA]</scope>
    <source>
        <strain evidence="5 6">M7</strain>
    </source>
</reference>
<dbReference type="InterPro" id="IPR011146">
    <property type="entry name" value="HIT-like"/>
</dbReference>
<feature type="domain" description="HIT" evidence="4">
    <location>
        <begin position="5"/>
        <end position="114"/>
    </location>
</feature>
<dbReference type="PANTHER" id="PTHR46648">
    <property type="entry name" value="HIT FAMILY PROTEIN 1"/>
    <property type="match status" value="1"/>
</dbReference>